<dbReference type="Proteomes" id="UP000274429">
    <property type="component" value="Unassembled WGS sequence"/>
</dbReference>
<evidence type="ECO:0000313" key="3">
    <source>
        <dbReference type="WBParaSite" id="TTAC_0000435401-mRNA-1"/>
    </source>
</evidence>
<reference evidence="3" key="1">
    <citation type="submission" date="2017-02" db="UniProtKB">
        <authorList>
            <consortium name="WormBaseParasite"/>
        </authorList>
    </citation>
    <scope>IDENTIFICATION</scope>
</reference>
<dbReference type="EMBL" id="UYWX01004182">
    <property type="protein sequence ID" value="VDM24705.1"/>
    <property type="molecule type" value="Genomic_DNA"/>
</dbReference>
<sequence length="191" mass="21116">MFQKLEKWKMRTPLDSLVTEHALRLVNQSGNAQFTDAILDGRVEMVSGELPYKNVCAKVHPWLSDEIDKVVDLLGISKRQFLEAAFIEAVNKAHAIIDAEGNCFDTPETVDRKTGEVRPAASRIQILAENILQNGQRRMELVTLKVKDSRPYAALVGKPVRVPVGAFVSGSAVQFYALNEAVSEDKPRAAA</sequence>
<protein>
    <submittedName>
        <fullName evidence="3">Phage portal protein</fullName>
    </submittedName>
</protein>
<evidence type="ECO:0000313" key="2">
    <source>
        <dbReference type="Proteomes" id="UP000274429"/>
    </source>
</evidence>
<accession>A0A0R3WUB4</accession>
<organism evidence="3">
    <name type="scientific">Hydatigena taeniaeformis</name>
    <name type="common">Feline tapeworm</name>
    <name type="synonym">Taenia taeniaeformis</name>
    <dbReference type="NCBI Taxonomy" id="6205"/>
    <lineage>
        <taxon>Eukaryota</taxon>
        <taxon>Metazoa</taxon>
        <taxon>Spiralia</taxon>
        <taxon>Lophotrochozoa</taxon>
        <taxon>Platyhelminthes</taxon>
        <taxon>Cestoda</taxon>
        <taxon>Eucestoda</taxon>
        <taxon>Cyclophyllidea</taxon>
        <taxon>Taeniidae</taxon>
        <taxon>Hydatigera</taxon>
    </lineage>
</organism>
<proteinExistence type="predicted"/>
<name>A0A0R3WUB4_HYDTA</name>
<dbReference type="WBParaSite" id="TTAC_0000435401-mRNA-1">
    <property type="protein sequence ID" value="TTAC_0000435401-mRNA-1"/>
    <property type="gene ID" value="TTAC_0000435401"/>
</dbReference>
<evidence type="ECO:0000313" key="1">
    <source>
        <dbReference type="EMBL" id="VDM24705.1"/>
    </source>
</evidence>
<dbReference type="OrthoDB" id="10523010at2759"/>
<dbReference type="AlphaFoldDB" id="A0A0R3WUB4"/>
<keyword evidence="2" id="KW-1185">Reference proteome</keyword>
<reference evidence="1 2" key="2">
    <citation type="submission" date="2018-11" db="EMBL/GenBank/DDBJ databases">
        <authorList>
            <consortium name="Pathogen Informatics"/>
        </authorList>
    </citation>
    <scope>NUCLEOTIDE SEQUENCE [LARGE SCALE GENOMIC DNA]</scope>
</reference>
<gene>
    <name evidence="1" type="ORF">TTAC_LOCUS4339</name>
</gene>